<dbReference type="RefSeq" id="WP_204027888.1">
    <property type="nucleotide sequence ID" value="NZ_BOOW01000027.1"/>
</dbReference>
<dbReference type="Proteomes" id="UP000606172">
    <property type="component" value="Unassembled WGS sequence"/>
</dbReference>
<evidence type="ECO:0000313" key="1">
    <source>
        <dbReference type="EMBL" id="GII94033.1"/>
    </source>
</evidence>
<proteinExistence type="predicted"/>
<dbReference type="EMBL" id="BOOW01000027">
    <property type="protein sequence ID" value="GII94033.1"/>
    <property type="molecule type" value="Genomic_DNA"/>
</dbReference>
<comment type="caution">
    <text evidence="1">The sequence shown here is derived from an EMBL/GenBank/DDBJ whole genome shotgun (WGS) entry which is preliminary data.</text>
</comment>
<protein>
    <submittedName>
        <fullName evidence="1">Uncharacterized protein</fullName>
    </submittedName>
</protein>
<dbReference type="AlphaFoldDB" id="A0A919RHP5"/>
<evidence type="ECO:0000313" key="2">
    <source>
        <dbReference type="Proteomes" id="UP000606172"/>
    </source>
</evidence>
<reference evidence="1" key="1">
    <citation type="submission" date="2021-01" db="EMBL/GenBank/DDBJ databases">
        <title>Whole genome shotgun sequence of Sinosporangium siamense NBRC 109515.</title>
        <authorList>
            <person name="Komaki H."/>
            <person name="Tamura T."/>
        </authorList>
    </citation>
    <scope>NUCLEOTIDE SEQUENCE</scope>
    <source>
        <strain evidence="1">NBRC 109515</strain>
    </source>
</reference>
<keyword evidence="2" id="KW-1185">Reference proteome</keyword>
<name>A0A919RHP5_9ACTN</name>
<accession>A0A919RHP5</accession>
<gene>
    <name evidence="1" type="ORF">Ssi02_42640</name>
</gene>
<organism evidence="1 2">
    <name type="scientific">Sinosporangium siamense</name>
    <dbReference type="NCBI Taxonomy" id="1367973"/>
    <lineage>
        <taxon>Bacteria</taxon>
        <taxon>Bacillati</taxon>
        <taxon>Actinomycetota</taxon>
        <taxon>Actinomycetes</taxon>
        <taxon>Streptosporangiales</taxon>
        <taxon>Streptosporangiaceae</taxon>
        <taxon>Sinosporangium</taxon>
    </lineage>
</organism>
<sequence length="142" mass="15320">MSVLGRGLVLDASTVRLHLAGDVYTAVMLGTALEHERPIVIPSLVVTQAYREALPGRARNRLIGLTAVVTTPEPADEVSLTTARDIGTLCQLSGIEDLSVGHTLWSALQRRSQPDPLYDWAIVTEHPDVYGKAAPAVPTGWR</sequence>